<dbReference type="InterPro" id="IPR040256">
    <property type="entry name" value="At4g02000-like"/>
</dbReference>
<evidence type="ECO:0000256" key="1">
    <source>
        <dbReference type="SAM" id="MobiDB-lite"/>
    </source>
</evidence>
<keyword evidence="3" id="KW-1185">Reference proteome</keyword>
<sequence>MKQGATFGIGTVVGDTNLEPQSPLVSRTAPLPLHQSNVDVDATFGVSLSTVGDLKVLITDIDPGKYEELLSGMTNDKRKVVFDALGAMCDLIKAESASRPGLEFDGTRNETSVSVTIHTSSPEEEVLIHSIDDVATLFGVPLNSLKDIDEFTKDLEVVVDINTYVKSYAGDAGTSAKDQPKVNSNFCHLVADLVFDGFSISIPCKVIEKSRSSFDRCLIKVNSEADLVDVVTIGIPSLTGYGFTKETIHVEYEWRPYRCDICKIFGHVHNHCPKKVKKRKGKSKSNNGGSVKQTIRYEPKVTTSAPKKGTTNEGNASISSSMLKTTGASSKKDNISTSNTFSALNNDEEDEDKAVENVYDESDNLFPNTKTGGNSSFTVAYG</sequence>
<feature type="compositionally biased region" description="Acidic residues" evidence="1">
    <location>
        <begin position="346"/>
        <end position="363"/>
    </location>
</feature>
<accession>A0ABQ5BRG4</accession>
<evidence type="ECO:0000313" key="3">
    <source>
        <dbReference type="Proteomes" id="UP001151760"/>
    </source>
</evidence>
<dbReference type="PANTHER" id="PTHR31286">
    <property type="entry name" value="GLYCINE-RICH CELL WALL STRUCTURAL PROTEIN 1.8-LIKE"/>
    <property type="match status" value="1"/>
</dbReference>
<feature type="compositionally biased region" description="Polar residues" evidence="1">
    <location>
        <begin position="365"/>
        <end position="382"/>
    </location>
</feature>
<dbReference type="Proteomes" id="UP001151760">
    <property type="component" value="Unassembled WGS sequence"/>
</dbReference>
<name>A0ABQ5BRG4_9ASTR</name>
<feature type="compositionally biased region" description="Polar residues" evidence="1">
    <location>
        <begin position="301"/>
        <end position="345"/>
    </location>
</feature>
<dbReference type="EMBL" id="BQNB010013556">
    <property type="protein sequence ID" value="GJT17430.1"/>
    <property type="molecule type" value="Genomic_DNA"/>
</dbReference>
<proteinExistence type="predicted"/>
<reference evidence="2" key="2">
    <citation type="submission" date="2022-01" db="EMBL/GenBank/DDBJ databases">
        <authorList>
            <person name="Yamashiro T."/>
            <person name="Shiraishi A."/>
            <person name="Satake H."/>
            <person name="Nakayama K."/>
        </authorList>
    </citation>
    <scope>NUCLEOTIDE SEQUENCE</scope>
</reference>
<reference evidence="2" key="1">
    <citation type="journal article" date="2022" name="Int. J. Mol. Sci.">
        <title>Draft Genome of Tanacetum Coccineum: Genomic Comparison of Closely Related Tanacetum-Family Plants.</title>
        <authorList>
            <person name="Yamashiro T."/>
            <person name="Shiraishi A."/>
            <person name="Nakayama K."/>
            <person name="Satake H."/>
        </authorList>
    </citation>
    <scope>NUCLEOTIDE SEQUENCE</scope>
</reference>
<protein>
    <submittedName>
        <fullName evidence="2">Zinc knuckle CX2CX4HX4C containing protein</fullName>
    </submittedName>
</protein>
<dbReference type="PANTHER" id="PTHR31286:SF180">
    <property type="entry name" value="OS10G0362600 PROTEIN"/>
    <property type="match status" value="1"/>
</dbReference>
<gene>
    <name evidence="2" type="ORF">Tco_0876136</name>
</gene>
<feature type="region of interest" description="Disordered" evidence="1">
    <location>
        <begin position="275"/>
        <end position="382"/>
    </location>
</feature>
<comment type="caution">
    <text evidence="2">The sequence shown here is derived from an EMBL/GenBank/DDBJ whole genome shotgun (WGS) entry which is preliminary data.</text>
</comment>
<organism evidence="2 3">
    <name type="scientific">Tanacetum coccineum</name>
    <dbReference type="NCBI Taxonomy" id="301880"/>
    <lineage>
        <taxon>Eukaryota</taxon>
        <taxon>Viridiplantae</taxon>
        <taxon>Streptophyta</taxon>
        <taxon>Embryophyta</taxon>
        <taxon>Tracheophyta</taxon>
        <taxon>Spermatophyta</taxon>
        <taxon>Magnoliopsida</taxon>
        <taxon>eudicotyledons</taxon>
        <taxon>Gunneridae</taxon>
        <taxon>Pentapetalae</taxon>
        <taxon>asterids</taxon>
        <taxon>campanulids</taxon>
        <taxon>Asterales</taxon>
        <taxon>Asteraceae</taxon>
        <taxon>Asteroideae</taxon>
        <taxon>Anthemideae</taxon>
        <taxon>Anthemidinae</taxon>
        <taxon>Tanacetum</taxon>
    </lineage>
</organism>
<evidence type="ECO:0000313" key="2">
    <source>
        <dbReference type="EMBL" id="GJT17430.1"/>
    </source>
</evidence>